<evidence type="ECO:0000313" key="3">
    <source>
        <dbReference type="Proteomes" id="UP000188324"/>
    </source>
</evidence>
<accession>A0A1Q2CI53</accession>
<name>A0A1Q2CI53_9ACTN</name>
<dbReference type="Pfam" id="PF01106">
    <property type="entry name" value="NifU"/>
    <property type="match status" value="1"/>
</dbReference>
<sequence>MKRAVHPQTIPGEHQAVRWVTETNLPVGRVTHAPGTVGPMLEYGVLTKMLVERGGVWTWLAADHSWTEHGPRIRDAVAASLDLEGWEIEESPELLGLIAREVLEGELAGYVSSHGGHITVSTATATTLVLDFGGACEDCPAAGSTLHDRIEKTVRERYPSLVEVKRVGGEHHSRGWLGLPIPGRGR</sequence>
<dbReference type="OrthoDB" id="9798220at2"/>
<dbReference type="Proteomes" id="UP000188324">
    <property type="component" value="Chromosome"/>
</dbReference>
<dbReference type="RefSeq" id="WP_077343942.1">
    <property type="nucleotide sequence ID" value="NZ_CP019605.1"/>
</dbReference>
<gene>
    <name evidence="2" type="ORF">RPIT_13735</name>
</gene>
<dbReference type="Gene3D" id="3.30.300.130">
    <property type="entry name" value="Fe-S cluster assembly (FSCA)"/>
    <property type="match status" value="1"/>
</dbReference>
<comment type="function">
    <text evidence="1">May be involved in the formation or repair of [Fe-S] clusters present in iron-sulfur proteins.</text>
</comment>
<dbReference type="KEGG" id="tfl:RPIT_13735"/>
<dbReference type="GO" id="GO:0005506">
    <property type="term" value="F:iron ion binding"/>
    <property type="evidence" value="ECO:0007669"/>
    <property type="project" value="InterPro"/>
</dbReference>
<dbReference type="AlphaFoldDB" id="A0A1Q2CI53"/>
<dbReference type="InterPro" id="IPR034904">
    <property type="entry name" value="FSCA_dom_sf"/>
</dbReference>
<dbReference type="SUPFAM" id="SSF117916">
    <property type="entry name" value="Fe-S cluster assembly (FSCA) domain-like"/>
    <property type="match status" value="1"/>
</dbReference>
<proteinExistence type="predicted"/>
<keyword evidence="3" id="KW-1185">Reference proteome</keyword>
<dbReference type="EMBL" id="CP019605">
    <property type="protein sequence ID" value="AQP45735.1"/>
    <property type="molecule type" value="Genomic_DNA"/>
</dbReference>
<evidence type="ECO:0000313" key="2">
    <source>
        <dbReference type="EMBL" id="AQP45735.1"/>
    </source>
</evidence>
<dbReference type="InterPro" id="IPR001075">
    <property type="entry name" value="NIF_FeS_clus_asmbl_NifU_C"/>
</dbReference>
<dbReference type="GO" id="GO:0051536">
    <property type="term" value="F:iron-sulfur cluster binding"/>
    <property type="evidence" value="ECO:0007669"/>
    <property type="project" value="InterPro"/>
</dbReference>
<evidence type="ECO:0000256" key="1">
    <source>
        <dbReference type="ARBA" id="ARBA00049958"/>
    </source>
</evidence>
<organism evidence="2 3">
    <name type="scientific">Tessaracoccus flavus</name>
    <dbReference type="NCBI Taxonomy" id="1610493"/>
    <lineage>
        <taxon>Bacteria</taxon>
        <taxon>Bacillati</taxon>
        <taxon>Actinomycetota</taxon>
        <taxon>Actinomycetes</taxon>
        <taxon>Propionibacteriales</taxon>
        <taxon>Propionibacteriaceae</taxon>
        <taxon>Tessaracoccus</taxon>
    </lineage>
</organism>
<dbReference type="STRING" id="1610493.RPIT_13735"/>
<dbReference type="GO" id="GO:0016226">
    <property type="term" value="P:iron-sulfur cluster assembly"/>
    <property type="evidence" value="ECO:0007669"/>
    <property type="project" value="InterPro"/>
</dbReference>
<protein>
    <submittedName>
        <fullName evidence="2">Uncharacterized protein</fullName>
    </submittedName>
</protein>
<reference evidence="2 3" key="1">
    <citation type="journal article" date="2016" name="Int. J. Syst. Evol. Microbiol.">
        <title>Tessaracoccus flavus sp. nov., isolated from the drainage system of a lindane-producing factory.</title>
        <authorList>
            <person name="Kumari R."/>
            <person name="Singh P."/>
            <person name="Schumann P."/>
            <person name="Lal R."/>
        </authorList>
    </citation>
    <scope>NUCLEOTIDE SEQUENCE [LARGE SCALE GENOMIC DNA]</scope>
    <source>
        <strain evidence="2 3">RP1T</strain>
    </source>
</reference>